<proteinExistence type="predicted"/>
<reference evidence="3" key="1">
    <citation type="journal article" date="2011" name="Proc. Natl. Acad. Sci. U.S.A.">
        <title>Obligate biotrophy features unraveled by the genomic analysis of rust fungi.</title>
        <authorList>
            <person name="Duplessis S."/>
            <person name="Cuomo C.A."/>
            <person name="Lin Y.-C."/>
            <person name="Aerts A."/>
            <person name="Tisserant E."/>
            <person name="Veneault-Fourrey C."/>
            <person name="Joly D.L."/>
            <person name="Hacquard S."/>
            <person name="Amselem J."/>
            <person name="Cantarel B.L."/>
            <person name="Chiu R."/>
            <person name="Coutinho P.M."/>
            <person name="Feau N."/>
            <person name="Field M."/>
            <person name="Frey P."/>
            <person name="Gelhaye E."/>
            <person name="Goldberg J."/>
            <person name="Grabherr M.G."/>
            <person name="Kodira C.D."/>
            <person name="Kohler A."/>
            <person name="Kuees U."/>
            <person name="Lindquist E.A."/>
            <person name="Lucas S.M."/>
            <person name="Mago R."/>
            <person name="Mauceli E."/>
            <person name="Morin E."/>
            <person name="Murat C."/>
            <person name="Pangilinan J.L."/>
            <person name="Park R."/>
            <person name="Pearson M."/>
            <person name="Quesneville H."/>
            <person name="Rouhier N."/>
            <person name="Sakthikumar S."/>
            <person name="Salamov A.A."/>
            <person name="Schmutz J."/>
            <person name="Selles B."/>
            <person name="Shapiro H."/>
            <person name="Tanguay P."/>
            <person name="Tuskan G.A."/>
            <person name="Henrissat B."/>
            <person name="Van de Peer Y."/>
            <person name="Rouze P."/>
            <person name="Ellis J.G."/>
            <person name="Dodds P.N."/>
            <person name="Schein J.E."/>
            <person name="Zhong S."/>
            <person name="Hamelin R.C."/>
            <person name="Grigoriev I.V."/>
            <person name="Szabo L.J."/>
            <person name="Martin F."/>
        </authorList>
    </citation>
    <scope>NUCLEOTIDE SEQUENCE [LARGE SCALE GENOMIC DNA]</scope>
    <source>
        <strain evidence="3">98AG31 / pathotype 3-4-7</strain>
    </source>
</reference>
<dbReference type="HOGENOM" id="CLU_054421_0_0_1"/>
<feature type="compositionally biased region" description="Acidic residues" evidence="1">
    <location>
        <begin position="377"/>
        <end position="418"/>
    </location>
</feature>
<name>F4S161_MELLP</name>
<sequence length="418" mass="47589">MTAADLAIQAIRTHANEITAESQATHMNRAKVGTYNRVATRVGLDTEHRFIGRTLCNVESTEEQFMTMMANVLVERQENEVFRLEMRSQLSEIQSELAKISSGAIGWKESKELKKCLRVSATKCILKGDIQAYTATNNKTGTKELLPHSLYARVMTKIMSTHTAWKKKMLPPRYGKDPNPAVSSLFHQVIKTVLKEVRKDHTGTLLTNVRLPDRSVVTGDGAVPSIYEIMVKLYQKDHGYVGGSVISPKKIMSDIGHLQVGRHAWIRIQFIHWGLNRPTYKTKTLWNVVDQTLEHLRSESSRYCYAFYVLVLQTDLFMNGKRTFKELKAMTKFTLPTEQEIQDTIAGLDDSFGDEAAGPDEELYEAEELGAEVANGQDEEEDEEEEVDDEEEDEEEEVDDEEDEEDEEEVEEEEDEDL</sequence>
<dbReference type="GeneID" id="18936086"/>
<protein>
    <submittedName>
        <fullName evidence="2">Uncharacterized protein</fullName>
    </submittedName>
</protein>
<feature type="compositionally biased region" description="Acidic residues" evidence="1">
    <location>
        <begin position="351"/>
        <end position="370"/>
    </location>
</feature>
<dbReference type="AlphaFoldDB" id="F4S161"/>
<dbReference type="InterPro" id="IPR016024">
    <property type="entry name" value="ARM-type_fold"/>
</dbReference>
<gene>
    <name evidence="2" type="ORF">MELLADRAFT_91999</name>
</gene>
<organism evidence="3">
    <name type="scientific">Melampsora larici-populina (strain 98AG31 / pathotype 3-4-7)</name>
    <name type="common">Poplar leaf rust fungus</name>
    <dbReference type="NCBI Taxonomy" id="747676"/>
    <lineage>
        <taxon>Eukaryota</taxon>
        <taxon>Fungi</taxon>
        <taxon>Dikarya</taxon>
        <taxon>Basidiomycota</taxon>
        <taxon>Pucciniomycotina</taxon>
        <taxon>Pucciniomycetes</taxon>
        <taxon>Pucciniales</taxon>
        <taxon>Melampsoraceae</taxon>
        <taxon>Melampsora</taxon>
    </lineage>
</organism>
<keyword evidence="3" id="KW-1185">Reference proteome</keyword>
<accession>F4S161</accession>
<dbReference type="RefSeq" id="XP_007415104.1">
    <property type="nucleotide sequence ID" value="XM_007415042.1"/>
</dbReference>
<dbReference type="KEGG" id="mlr:MELLADRAFT_91999"/>
<evidence type="ECO:0000313" key="2">
    <source>
        <dbReference type="EMBL" id="EGG01513.1"/>
    </source>
</evidence>
<evidence type="ECO:0000256" key="1">
    <source>
        <dbReference type="SAM" id="MobiDB-lite"/>
    </source>
</evidence>
<feature type="region of interest" description="Disordered" evidence="1">
    <location>
        <begin position="349"/>
        <end position="418"/>
    </location>
</feature>
<dbReference type="OrthoDB" id="2507165at2759"/>
<dbReference type="STRING" id="747676.F4S161"/>
<dbReference type="VEuPathDB" id="FungiDB:MELLADRAFT_91999"/>
<evidence type="ECO:0000313" key="3">
    <source>
        <dbReference type="Proteomes" id="UP000001072"/>
    </source>
</evidence>
<dbReference type="SUPFAM" id="SSF48371">
    <property type="entry name" value="ARM repeat"/>
    <property type="match status" value="1"/>
</dbReference>
<dbReference type="EMBL" id="GL883137">
    <property type="protein sequence ID" value="EGG01513.1"/>
    <property type="molecule type" value="Genomic_DNA"/>
</dbReference>
<dbReference type="InParanoid" id="F4S161"/>
<dbReference type="Proteomes" id="UP000001072">
    <property type="component" value="Unassembled WGS sequence"/>
</dbReference>